<evidence type="ECO:0000313" key="3">
    <source>
        <dbReference type="Proteomes" id="UP000584867"/>
    </source>
</evidence>
<dbReference type="AlphaFoldDB" id="A0A7W8EAD1"/>
<gene>
    <name evidence="2" type="ORF">HDF15_003042</name>
</gene>
<dbReference type="EMBL" id="JACHIO010000012">
    <property type="protein sequence ID" value="MBB5064682.1"/>
    <property type="molecule type" value="Genomic_DNA"/>
</dbReference>
<dbReference type="RefSeq" id="WP_184256772.1">
    <property type="nucleotide sequence ID" value="NZ_JACHIO010000012.1"/>
</dbReference>
<comment type="caution">
    <text evidence="2">The sequence shown here is derived from an EMBL/GenBank/DDBJ whole genome shotgun (WGS) entry which is preliminary data.</text>
</comment>
<name>A0A7W8EAD1_9BACT</name>
<proteinExistence type="predicted"/>
<organism evidence="2 3">
    <name type="scientific">Granulicella mallensis</name>
    <dbReference type="NCBI Taxonomy" id="940614"/>
    <lineage>
        <taxon>Bacteria</taxon>
        <taxon>Pseudomonadati</taxon>
        <taxon>Acidobacteriota</taxon>
        <taxon>Terriglobia</taxon>
        <taxon>Terriglobales</taxon>
        <taxon>Acidobacteriaceae</taxon>
        <taxon>Granulicella</taxon>
    </lineage>
</organism>
<accession>A0A7W8EAD1</accession>
<evidence type="ECO:0000256" key="1">
    <source>
        <dbReference type="SAM" id="MobiDB-lite"/>
    </source>
</evidence>
<reference evidence="2 3" key="1">
    <citation type="submission" date="2020-08" db="EMBL/GenBank/DDBJ databases">
        <title>Genomic Encyclopedia of Type Strains, Phase IV (KMG-V): Genome sequencing to study the core and pangenomes of soil and plant-associated prokaryotes.</title>
        <authorList>
            <person name="Whitman W."/>
        </authorList>
    </citation>
    <scope>NUCLEOTIDE SEQUENCE [LARGE SCALE GENOMIC DNA]</scope>
    <source>
        <strain evidence="2 3">X5P3</strain>
    </source>
</reference>
<protein>
    <submittedName>
        <fullName evidence="2">Uncharacterized protein</fullName>
    </submittedName>
</protein>
<evidence type="ECO:0000313" key="2">
    <source>
        <dbReference type="EMBL" id="MBB5064682.1"/>
    </source>
</evidence>
<feature type="region of interest" description="Disordered" evidence="1">
    <location>
        <begin position="47"/>
        <end position="66"/>
    </location>
</feature>
<dbReference type="Proteomes" id="UP000584867">
    <property type="component" value="Unassembled WGS sequence"/>
</dbReference>
<sequence length="196" mass="21354">MLPTFAALVQDKPGILTRVDARSRELLGSSVFVALAAVALLSGCKSTPAPAPAPKPQQAQTPARPSVPPPAFKVFHHDDSNFTLVTKDNASDEEIESLIWQLRDAAHARTLDKLKISQKLIDARKPMVWFHIYRGAKCASEKYAEGPPPCGGSYHGAGDYTYGGFTNHERDAGALLHDENHEVQLWDPDTPYIAPS</sequence>